<proteinExistence type="predicted"/>
<dbReference type="EMBL" id="NXFY01000018">
    <property type="protein sequence ID" value="PHO17362.1"/>
    <property type="molecule type" value="Genomic_DNA"/>
</dbReference>
<dbReference type="EMBL" id="CP032098">
    <property type="protein sequence ID" value="AXX91750.1"/>
    <property type="molecule type" value="Genomic_DNA"/>
</dbReference>
<gene>
    <name evidence="1" type="ORF">AMOL_0754</name>
    <name evidence="2" type="ORF">CPU12_10575</name>
</gene>
<accession>A0A2G1DFS8</accession>
<dbReference type="Proteomes" id="UP000262712">
    <property type="component" value="Chromosome"/>
</dbReference>
<dbReference type="KEGG" id="amol:AMOL_0754"/>
<sequence>MKTLEVCYELDFSKINFLERKAKITAPKTFIFGAPKCGKTYLIYDYLSNFNTKEYIYIDFKDFRNDLEEVKNHLEEFIIQNEIKVVILENFDFSFEIPNCESIIISSHNNIDINGFDKLQVKALDFEEYLLHENRYHTATQAFNNFLKYGNMPGVVNLEEYNKEKRLQEILRLYTKDETFEKILKILFLNIDEKKSLFQLFNTLKNSMKISKDKFYEVVKIYENSGLVYFLPKYKQEKAVKKIYSYNHAFLNAITHTKKFKNEFTNMLFLQLEPSYNDIFYTDNVDFYIKEENYIVLSIPFFNPLLKSSIIKKLNKATKELEINKIDIVTVGYNEKFKLNNIEVEVLPFFEWAVS</sequence>
<protein>
    <submittedName>
        <fullName evidence="1">ATP-binding protein (AAA domain)</fullName>
    </submittedName>
</protein>
<dbReference type="RefSeq" id="WP_099343089.1">
    <property type="nucleotide sequence ID" value="NZ_CP032098.1"/>
</dbReference>
<organism evidence="2 3">
    <name type="scientific">Malaciobacter molluscorum LMG 25693</name>
    <dbReference type="NCBI Taxonomy" id="870501"/>
    <lineage>
        <taxon>Bacteria</taxon>
        <taxon>Pseudomonadati</taxon>
        <taxon>Campylobacterota</taxon>
        <taxon>Epsilonproteobacteria</taxon>
        <taxon>Campylobacterales</taxon>
        <taxon>Arcobacteraceae</taxon>
        <taxon>Malaciobacter</taxon>
    </lineage>
</organism>
<name>A0A2G1DFS8_9BACT</name>
<keyword evidence="1" id="KW-0547">Nucleotide-binding</keyword>
<reference evidence="1 4" key="2">
    <citation type="submission" date="2018-08" db="EMBL/GenBank/DDBJ databases">
        <title>Complete genome of the Arcobacter molluscorum type strain LMG 25693.</title>
        <authorList>
            <person name="Miller W.G."/>
            <person name="Yee E."/>
            <person name="Bono J.L."/>
        </authorList>
    </citation>
    <scope>NUCLEOTIDE SEQUENCE [LARGE SCALE GENOMIC DNA]</scope>
    <source>
        <strain evidence="1 4">CECT 7696</strain>
    </source>
</reference>
<reference evidence="2 3" key="1">
    <citation type="submission" date="2017-09" db="EMBL/GenBank/DDBJ databases">
        <title>Arcobacter canalis sp. nov., a new species isolated from a water canal contaminated with urban sewage.</title>
        <authorList>
            <person name="Perez-Cataluna A."/>
            <person name="Salas-Masso N."/>
            <person name="Figueras M.J."/>
        </authorList>
    </citation>
    <scope>NUCLEOTIDE SEQUENCE [LARGE SCALE GENOMIC DNA]</scope>
    <source>
        <strain evidence="2 3">F98-3</strain>
    </source>
</reference>
<evidence type="ECO:0000313" key="4">
    <source>
        <dbReference type="Proteomes" id="UP000262712"/>
    </source>
</evidence>
<dbReference type="GO" id="GO:0005524">
    <property type="term" value="F:ATP binding"/>
    <property type="evidence" value="ECO:0007669"/>
    <property type="project" value="UniProtKB-KW"/>
</dbReference>
<keyword evidence="1" id="KW-0067">ATP-binding</keyword>
<dbReference type="Proteomes" id="UP000221222">
    <property type="component" value="Unassembled WGS sequence"/>
</dbReference>
<dbReference type="AlphaFoldDB" id="A0A2G1DFS8"/>
<keyword evidence="3" id="KW-1185">Reference proteome</keyword>
<evidence type="ECO:0000313" key="2">
    <source>
        <dbReference type="EMBL" id="PHO17362.1"/>
    </source>
</evidence>
<evidence type="ECO:0000313" key="3">
    <source>
        <dbReference type="Proteomes" id="UP000221222"/>
    </source>
</evidence>
<evidence type="ECO:0000313" key="1">
    <source>
        <dbReference type="EMBL" id="AXX91750.1"/>
    </source>
</evidence>